<dbReference type="Proteomes" id="UP001139414">
    <property type="component" value="Unassembled WGS sequence"/>
</dbReference>
<dbReference type="RefSeq" id="WP_229340734.1">
    <property type="nucleotide sequence ID" value="NZ_JAJBZG010000005.1"/>
</dbReference>
<evidence type="ECO:0000313" key="2">
    <source>
        <dbReference type="Proteomes" id="UP001139414"/>
    </source>
</evidence>
<keyword evidence="2" id="KW-1185">Reference proteome</keyword>
<dbReference type="AlphaFoldDB" id="A0A9X1RXL0"/>
<name>A0A9X1RXL0_9FLAO</name>
<dbReference type="InterPro" id="IPR032581">
    <property type="entry name" value="DUF4917"/>
</dbReference>
<gene>
    <name evidence="1" type="ORF">LGQ90_10100</name>
</gene>
<accession>A0A9X1RXL0</accession>
<sequence>MLTFQEAIKKSESYSTRHLVLGNGFSIACVPSIFTYTSLYEQADFSEYPEIEKSFEILKTTDFELIVNAMENSSAVLPAYLENHKNICKKMNFHSLRIKELLIETVANNHPPFPSEIPEEKYESCRKFLSHFISKGKKGRIYSLNYDLLLYWTLMHEIENETFSLIHNDGFGRDSWLDDGEPQFSDELIWQGKTDGQNIHYIHGALHLYDQGSQLEKFSWVDTGLRLIDQSKKALEENKFPLFVTEGDSTKKIEKIAHNPYLYNSYKSFDGVTQSGKGKKPGNTCIFTYGISFSDNDKHIFEKISNGRIKALFVSIYGEPESEINKKIIQMAAGLSAKRSEHPLKVFFYNAESAQVWNS</sequence>
<dbReference type="Pfam" id="PF16263">
    <property type="entry name" value="DUF4917"/>
    <property type="match status" value="1"/>
</dbReference>
<organism evidence="1 2">
    <name type="scientific">Christiangramia sediminis</name>
    <dbReference type="NCBI Taxonomy" id="2881336"/>
    <lineage>
        <taxon>Bacteria</taxon>
        <taxon>Pseudomonadati</taxon>
        <taxon>Bacteroidota</taxon>
        <taxon>Flavobacteriia</taxon>
        <taxon>Flavobacteriales</taxon>
        <taxon>Flavobacteriaceae</taxon>
        <taxon>Christiangramia</taxon>
    </lineage>
</organism>
<dbReference type="EMBL" id="JAJBZG010000005">
    <property type="protein sequence ID" value="MCB7481611.1"/>
    <property type="molecule type" value="Genomic_DNA"/>
</dbReference>
<evidence type="ECO:0000313" key="1">
    <source>
        <dbReference type="EMBL" id="MCB7481611.1"/>
    </source>
</evidence>
<reference evidence="1" key="1">
    <citation type="submission" date="2021-10" db="EMBL/GenBank/DDBJ databases">
        <title>Gramella sp. ASW11-100T, isolated from marine sediment.</title>
        <authorList>
            <person name="Xia C."/>
        </authorList>
    </citation>
    <scope>NUCLEOTIDE SEQUENCE</scope>
    <source>
        <strain evidence="1">ASW11-100</strain>
    </source>
</reference>
<comment type="caution">
    <text evidence="1">The sequence shown here is derived from an EMBL/GenBank/DDBJ whole genome shotgun (WGS) entry which is preliminary data.</text>
</comment>
<protein>
    <submittedName>
        <fullName evidence="1">DUF4917 family protein</fullName>
    </submittedName>
</protein>
<proteinExistence type="predicted"/>